<gene>
    <name evidence="1" type="ORF">SDC9_97636</name>
</gene>
<evidence type="ECO:0000313" key="1">
    <source>
        <dbReference type="EMBL" id="MPM50890.1"/>
    </source>
</evidence>
<name>A0A645ACK5_9ZZZZ</name>
<protein>
    <submittedName>
        <fullName evidence="1">Uncharacterized protein</fullName>
    </submittedName>
</protein>
<dbReference type="AlphaFoldDB" id="A0A645ACK5"/>
<organism evidence="1">
    <name type="scientific">bioreactor metagenome</name>
    <dbReference type="NCBI Taxonomy" id="1076179"/>
    <lineage>
        <taxon>unclassified sequences</taxon>
        <taxon>metagenomes</taxon>
        <taxon>ecological metagenomes</taxon>
    </lineage>
</organism>
<proteinExistence type="predicted"/>
<reference evidence="1" key="1">
    <citation type="submission" date="2019-08" db="EMBL/GenBank/DDBJ databases">
        <authorList>
            <person name="Kucharzyk K."/>
            <person name="Murdoch R.W."/>
            <person name="Higgins S."/>
            <person name="Loffler F."/>
        </authorList>
    </citation>
    <scope>NUCLEOTIDE SEQUENCE</scope>
</reference>
<dbReference type="EMBL" id="VSSQ01013170">
    <property type="protein sequence ID" value="MPM50890.1"/>
    <property type="molecule type" value="Genomic_DNA"/>
</dbReference>
<sequence length="33" mass="3684">MEAVVKDLLEDVATEKTEMDIPALLRVATIQLK</sequence>
<comment type="caution">
    <text evidence="1">The sequence shown here is derived from an EMBL/GenBank/DDBJ whole genome shotgun (WGS) entry which is preliminary data.</text>
</comment>
<accession>A0A645ACK5</accession>